<proteinExistence type="inferred from homology"/>
<dbReference type="Pfam" id="PF13378">
    <property type="entry name" value="MR_MLE_C"/>
    <property type="match status" value="1"/>
</dbReference>
<feature type="domain" description="Enolase C-terminal" evidence="3">
    <location>
        <begin position="246"/>
        <end position="469"/>
    </location>
</feature>
<dbReference type="GO" id="GO:0046872">
    <property type="term" value="F:metal ion binding"/>
    <property type="evidence" value="ECO:0007669"/>
    <property type="project" value="UniProtKB-KW"/>
</dbReference>
<dbReference type="InterPro" id="IPR029065">
    <property type="entry name" value="Enolase_C-like"/>
</dbReference>
<evidence type="ECO:0000313" key="5">
    <source>
        <dbReference type="Proteomes" id="UP000319852"/>
    </source>
</evidence>
<dbReference type="Gene3D" id="3.30.390.10">
    <property type="entry name" value="Enolase-like, N-terminal domain"/>
    <property type="match status" value="1"/>
</dbReference>
<dbReference type="PANTHER" id="PTHR48080">
    <property type="entry name" value="D-GALACTONATE DEHYDRATASE-RELATED"/>
    <property type="match status" value="1"/>
</dbReference>
<evidence type="ECO:0000256" key="2">
    <source>
        <dbReference type="ARBA" id="ARBA00022723"/>
    </source>
</evidence>
<evidence type="ECO:0000256" key="1">
    <source>
        <dbReference type="ARBA" id="ARBA00008031"/>
    </source>
</evidence>
<accession>A0A517MYK8</accession>
<dbReference type="InterPro" id="IPR029017">
    <property type="entry name" value="Enolase-like_N"/>
</dbReference>
<dbReference type="InterPro" id="IPR036849">
    <property type="entry name" value="Enolase-like_C_sf"/>
</dbReference>
<dbReference type="PANTHER" id="PTHR48080:SF3">
    <property type="entry name" value="ENOLASE SUPERFAMILY MEMBER DDB_G0284701"/>
    <property type="match status" value="1"/>
</dbReference>
<organism evidence="4 5">
    <name type="scientific">Adhaeretor mobilis</name>
    <dbReference type="NCBI Taxonomy" id="1930276"/>
    <lineage>
        <taxon>Bacteria</taxon>
        <taxon>Pseudomonadati</taxon>
        <taxon>Planctomycetota</taxon>
        <taxon>Planctomycetia</taxon>
        <taxon>Pirellulales</taxon>
        <taxon>Lacipirellulaceae</taxon>
        <taxon>Adhaeretor</taxon>
    </lineage>
</organism>
<protein>
    <recommendedName>
        <fullName evidence="3">Enolase C-terminal domain-containing protein</fullName>
    </recommendedName>
</protein>
<sequence length="486" mass="54352">MNPQPLEIDAQKKNPVAKVTDVHVRGVELFFLPVRTRVPLKFGPETLTEVTCARARVFVESTDGKLAEGWGETPLSVPWVWPCDMSYTSRDQALQDFCIRLASALSGFEVTGHAMEIGYDFQQSILPVLLAEFNQDRDPAEHMPLLAALVCCSVFDIAIHDAYGIANKVPVYQTYNRRYMNRDLSRYLAAADDVNIDFSDRYPEDYLIIPPEKKLPVWHLVGGLDPLEVSELNGNAPNDGEPFLLEDWIKRDGITCLKVKLRGNDQAWDYQRLVQVGHIAKSHGPFWLTADFNCTVTNPDYVNEVLDRLREEQPAIHDAILYVEQPFPYDLEANRIDVHSVSERKPLLMDESAHNWELVKLGRTLGWTGVALKTCKTQTGALLSLCWARAHGMDLMVQDLTNPMLAQIPHVLLAAYADTLMGVESNAMQFYPSASLPEAKVHPGLYQRRGGQLDLTSIEGPGFGYRLSEIERELGAPAASFGVASA</sequence>
<name>A0A517MYK8_9BACT</name>
<comment type="similarity">
    <text evidence="1">Belongs to the mandelate racemase/muconate lactonizing enzyme family.</text>
</comment>
<dbReference type="KEGG" id="amob:HG15A2_32990"/>
<dbReference type="Gene3D" id="3.20.20.120">
    <property type="entry name" value="Enolase-like C-terminal domain"/>
    <property type="match status" value="1"/>
</dbReference>
<keyword evidence="5" id="KW-1185">Reference proteome</keyword>
<evidence type="ECO:0000259" key="3">
    <source>
        <dbReference type="Pfam" id="PF13378"/>
    </source>
</evidence>
<dbReference type="AlphaFoldDB" id="A0A517MYK8"/>
<dbReference type="Proteomes" id="UP000319852">
    <property type="component" value="Chromosome"/>
</dbReference>
<evidence type="ECO:0000313" key="4">
    <source>
        <dbReference type="EMBL" id="QDS99965.1"/>
    </source>
</evidence>
<reference evidence="4 5" key="1">
    <citation type="submission" date="2019-02" db="EMBL/GenBank/DDBJ databases">
        <title>Deep-cultivation of Planctomycetes and their phenomic and genomic characterization uncovers novel biology.</title>
        <authorList>
            <person name="Wiegand S."/>
            <person name="Jogler M."/>
            <person name="Boedeker C."/>
            <person name="Pinto D."/>
            <person name="Vollmers J."/>
            <person name="Rivas-Marin E."/>
            <person name="Kohn T."/>
            <person name="Peeters S.H."/>
            <person name="Heuer A."/>
            <person name="Rast P."/>
            <person name="Oberbeckmann S."/>
            <person name="Bunk B."/>
            <person name="Jeske O."/>
            <person name="Meyerdierks A."/>
            <person name="Storesund J.E."/>
            <person name="Kallscheuer N."/>
            <person name="Luecker S."/>
            <person name="Lage O.M."/>
            <person name="Pohl T."/>
            <person name="Merkel B.J."/>
            <person name="Hornburger P."/>
            <person name="Mueller R.-W."/>
            <person name="Bruemmer F."/>
            <person name="Labrenz M."/>
            <person name="Spormann A.M."/>
            <person name="Op den Camp H."/>
            <person name="Overmann J."/>
            <person name="Amann R."/>
            <person name="Jetten M.S.M."/>
            <person name="Mascher T."/>
            <person name="Medema M.H."/>
            <person name="Devos D.P."/>
            <person name="Kaster A.-K."/>
            <person name="Ovreas L."/>
            <person name="Rohde M."/>
            <person name="Galperin M.Y."/>
            <person name="Jogler C."/>
        </authorList>
    </citation>
    <scope>NUCLEOTIDE SEQUENCE [LARGE SCALE GENOMIC DNA]</scope>
    <source>
        <strain evidence="4 5">HG15A2</strain>
    </source>
</reference>
<dbReference type="SUPFAM" id="SSF51604">
    <property type="entry name" value="Enolase C-terminal domain-like"/>
    <property type="match status" value="1"/>
</dbReference>
<gene>
    <name evidence="4" type="ORF">HG15A2_32990</name>
</gene>
<dbReference type="EMBL" id="CP036263">
    <property type="protein sequence ID" value="QDS99965.1"/>
    <property type="molecule type" value="Genomic_DNA"/>
</dbReference>
<dbReference type="InterPro" id="IPR034593">
    <property type="entry name" value="DgoD-like"/>
</dbReference>
<keyword evidence="2" id="KW-0479">Metal-binding</keyword>
<dbReference type="RefSeq" id="WP_218932009.1">
    <property type="nucleotide sequence ID" value="NZ_CP036263.1"/>
</dbReference>